<keyword evidence="2" id="KW-0812">Transmembrane</keyword>
<reference evidence="3 4" key="1">
    <citation type="submission" date="2015-11" db="EMBL/GenBank/DDBJ databases">
        <title>Expanding the genomic diversity of Burkholderia species for the development of highly accurate diagnostics.</title>
        <authorList>
            <person name="Sahl J."/>
            <person name="Keim P."/>
            <person name="Wagner D."/>
        </authorList>
    </citation>
    <scope>NUCLEOTIDE SEQUENCE [LARGE SCALE GENOMIC DNA]</scope>
    <source>
        <strain evidence="3 4">MSMB1960WGS</strain>
    </source>
</reference>
<keyword evidence="2" id="KW-0472">Membrane</keyword>
<dbReference type="STRING" id="1503054.WT74_21380"/>
<dbReference type="Proteomes" id="UP000068603">
    <property type="component" value="Unassembled WGS sequence"/>
</dbReference>
<protein>
    <submittedName>
        <fullName evidence="3">Uncharacterized protein</fullName>
    </submittedName>
</protein>
<feature type="transmembrane region" description="Helical" evidence="2">
    <location>
        <begin position="40"/>
        <end position="60"/>
    </location>
</feature>
<accession>A0A125KIY5</accession>
<evidence type="ECO:0000313" key="4">
    <source>
        <dbReference type="Proteomes" id="UP000068603"/>
    </source>
</evidence>
<evidence type="ECO:0000256" key="1">
    <source>
        <dbReference type="SAM" id="MobiDB-lite"/>
    </source>
</evidence>
<evidence type="ECO:0000256" key="2">
    <source>
        <dbReference type="SAM" id="Phobius"/>
    </source>
</evidence>
<feature type="transmembrane region" description="Helical" evidence="2">
    <location>
        <begin position="72"/>
        <end position="95"/>
    </location>
</feature>
<feature type="transmembrane region" description="Helical" evidence="2">
    <location>
        <begin position="101"/>
        <end position="122"/>
    </location>
</feature>
<dbReference type="EMBL" id="LPHB01000039">
    <property type="protein sequence ID" value="KWA62972.1"/>
    <property type="molecule type" value="Genomic_DNA"/>
</dbReference>
<sequence>MRSAAKGRGARKSDIAVIALSALAAAPVLPEGNSFLARSVAIVACATVFALVLFPAFGLYRAPPERSAQRIAIRACIAWALAQSGAALAMCALYGPSFVPAAWYLLWSVASGASLAASRLVARSALGRAAGIDEPARQFALFDGKPHDEPRAQRNECRHRDATV</sequence>
<name>A0A125KIY5_9BURK</name>
<organism evidence="3">
    <name type="scientific">Burkholderia stagnalis</name>
    <dbReference type="NCBI Taxonomy" id="1503054"/>
    <lineage>
        <taxon>Bacteria</taxon>
        <taxon>Pseudomonadati</taxon>
        <taxon>Pseudomonadota</taxon>
        <taxon>Betaproteobacteria</taxon>
        <taxon>Burkholderiales</taxon>
        <taxon>Burkholderiaceae</taxon>
        <taxon>Burkholderia</taxon>
        <taxon>Burkholderia cepacia complex</taxon>
    </lineage>
</organism>
<keyword evidence="2" id="KW-1133">Transmembrane helix</keyword>
<gene>
    <name evidence="3" type="ORF">WT44_13180</name>
</gene>
<proteinExistence type="predicted"/>
<feature type="compositionally biased region" description="Basic and acidic residues" evidence="1">
    <location>
        <begin position="144"/>
        <end position="164"/>
    </location>
</feature>
<feature type="region of interest" description="Disordered" evidence="1">
    <location>
        <begin position="143"/>
        <end position="164"/>
    </location>
</feature>
<comment type="caution">
    <text evidence="3">The sequence shown here is derived from an EMBL/GenBank/DDBJ whole genome shotgun (WGS) entry which is preliminary data.</text>
</comment>
<evidence type="ECO:0000313" key="3">
    <source>
        <dbReference type="EMBL" id="KWA62972.1"/>
    </source>
</evidence>
<dbReference type="AlphaFoldDB" id="A0A125KIY5"/>